<protein>
    <submittedName>
        <fullName evidence="1">Uncharacterized protein</fullName>
    </submittedName>
</protein>
<name>A0AA88JIV1_FICCA</name>
<dbReference type="EMBL" id="BTGU01016065">
    <property type="protein sequence ID" value="GMN74256.1"/>
    <property type="molecule type" value="Genomic_DNA"/>
</dbReference>
<comment type="caution">
    <text evidence="1">The sequence shown here is derived from an EMBL/GenBank/DDBJ whole genome shotgun (WGS) entry which is preliminary data.</text>
</comment>
<dbReference type="AlphaFoldDB" id="A0AA88JIV1"/>
<dbReference type="Proteomes" id="UP001187192">
    <property type="component" value="Unassembled WGS sequence"/>
</dbReference>
<keyword evidence="2" id="KW-1185">Reference proteome</keyword>
<reference evidence="1" key="1">
    <citation type="submission" date="2023-07" db="EMBL/GenBank/DDBJ databases">
        <title>draft genome sequence of fig (Ficus carica).</title>
        <authorList>
            <person name="Takahashi T."/>
            <person name="Nishimura K."/>
        </authorList>
    </citation>
    <scope>NUCLEOTIDE SEQUENCE</scope>
</reference>
<gene>
    <name evidence="1" type="ORF">TIFTF001_054988</name>
</gene>
<accession>A0AA88JIV1</accession>
<organism evidence="1 2">
    <name type="scientific">Ficus carica</name>
    <name type="common">Common fig</name>
    <dbReference type="NCBI Taxonomy" id="3494"/>
    <lineage>
        <taxon>Eukaryota</taxon>
        <taxon>Viridiplantae</taxon>
        <taxon>Streptophyta</taxon>
        <taxon>Embryophyta</taxon>
        <taxon>Tracheophyta</taxon>
        <taxon>Spermatophyta</taxon>
        <taxon>Magnoliopsida</taxon>
        <taxon>eudicotyledons</taxon>
        <taxon>Gunneridae</taxon>
        <taxon>Pentapetalae</taxon>
        <taxon>rosids</taxon>
        <taxon>fabids</taxon>
        <taxon>Rosales</taxon>
        <taxon>Moraceae</taxon>
        <taxon>Ficeae</taxon>
        <taxon>Ficus</taxon>
    </lineage>
</organism>
<evidence type="ECO:0000313" key="1">
    <source>
        <dbReference type="EMBL" id="GMN74256.1"/>
    </source>
</evidence>
<proteinExistence type="predicted"/>
<evidence type="ECO:0000313" key="2">
    <source>
        <dbReference type="Proteomes" id="UP001187192"/>
    </source>
</evidence>
<sequence>MDSATMFDCGAGWAGEGIGSPQIWWQGTVAEILERVGGHLGRVRGSPFSDGQHGGGVGGGGAVSMEMGAMAGSLLRLRRYEIKFLN</sequence>